<dbReference type="Pfam" id="PF13476">
    <property type="entry name" value="AAA_23"/>
    <property type="match status" value="1"/>
</dbReference>
<dbReference type="PANTHER" id="PTHR32114">
    <property type="entry name" value="ABC TRANSPORTER ABCH.3"/>
    <property type="match status" value="1"/>
</dbReference>
<dbReference type="CDD" id="cd00267">
    <property type="entry name" value="ABC_ATPase"/>
    <property type="match status" value="1"/>
</dbReference>
<keyword evidence="1" id="KW-0175">Coiled coil</keyword>
<reference evidence="3" key="1">
    <citation type="journal article" date="2015" name="Nature">
        <title>Complex archaea that bridge the gap between prokaryotes and eukaryotes.</title>
        <authorList>
            <person name="Spang A."/>
            <person name="Saw J.H."/>
            <person name="Jorgensen S.L."/>
            <person name="Zaremba-Niedzwiedzka K."/>
            <person name="Martijn J."/>
            <person name="Lind A.E."/>
            <person name="van Eijk R."/>
            <person name="Schleper C."/>
            <person name="Guy L."/>
            <person name="Ettema T.J."/>
        </authorList>
    </citation>
    <scope>NUCLEOTIDE SEQUENCE</scope>
</reference>
<gene>
    <name evidence="3" type="ORF">LCGC14_0208500</name>
</gene>
<dbReference type="InterPro" id="IPR027417">
    <property type="entry name" value="P-loop_NTPase"/>
</dbReference>
<feature type="domain" description="Rad50/SbcC-type AAA" evidence="2">
    <location>
        <begin position="6"/>
        <end position="252"/>
    </location>
</feature>
<evidence type="ECO:0000313" key="3">
    <source>
        <dbReference type="EMBL" id="KKN92359.1"/>
    </source>
</evidence>
<dbReference type="Gene3D" id="3.40.50.300">
    <property type="entry name" value="P-loop containing nucleotide triphosphate hydrolases"/>
    <property type="match status" value="2"/>
</dbReference>
<dbReference type="GO" id="GO:0006302">
    <property type="term" value="P:double-strand break repair"/>
    <property type="evidence" value="ECO:0007669"/>
    <property type="project" value="InterPro"/>
</dbReference>
<dbReference type="PANTHER" id="PTHR32114:SF2">
    <property type="entry name" value="ABC TRANSPORTER ABCH.3"/>
    <property type="match status" value="1"/>
</dbReference>
<evidence type="ECO:0000256" key="1">
    <source>
        <dbReference type="SAM" id="Coils"/>
    </source>
</evidence>
<proteinExistence type="predicted"/>
<dbReference type="EMBL" id="LAZR01000095">
    <property type="protein sequence ID" value="KKN92359.1"/>
    <property type="molecule type" value="Genomic_DNA"/>
</dbReference>
<dbReference type="AlphaFoldDB" id="A0A0F9UL55"/>
<sequence length="603" mass="67767">MKLLNLHAHNVFSIGTIDLDLEDKGLVLITGWSNDENNGNMAGKSSVANHCISWGMYGKTVSGIKADDVINTSIKNAKHCGVTLHFEGTDGELYRIYRARKPNSLVLSLRTVWSTIGDPSLEEWQDLSKRNEKDTQELINALLGRDHKTFIQSDFFGQGRERSFLALPGSEQKAVIEEILPLNSLEKWKDKAKEELRLVEQRVEVAETERCMSHERERTALSHLHTLQSQEAGWDTNNAVELSQVQKELNKILFITENIEEEIETLMESIPSTPSRTLEEQVVLERALSQSINSLGYKIDTLTGDIDRRAARPEVCASCEQTLPKDRVELNAEALKNDRVKREELLAERGEKEAKQYLAASMIAICHEIQGLEATIKTKDQKAVLEEKIRLFTNVGNPFAQLVIAADTQVKEEQTLEEEATLRVIKLADEREHYRFWANAFGADLKTMIFNQVCPYLERQTNQYLRDLDNSQIKVKFRTVKLLKSGDARDQFCVTAASDTGSKVFELFSGAEKQLTSFAVGMALSDLAGIQVEGASSFMILDEPFLYQSPENCERIINFITTHLVSGGEGGKTVLLISNEDNLVNLVHDRVHVVKEKGVTSIA</sequence>
<accession>A0A0F9UL55</accession>
<dbReference type="SUPFAM" id="SSF52540">
    <property type="entry name" value="P-loop containing nucleoside triphosphate hydrolases"/>
    <property type="match status" value="1"/>
</dbReference>
<comment type="caution">
    <text evidence="3">The sequence shown here is derived from an EMBL/GenBank/DDBJ whole genome shotgun (WGS) entry which is preliminary data.</text>
</comment>
<dbReference type="GO" id="GO:0016887">
    <property type="term" value="F:ATP hydrolysis activity"/>
    <property type="evidence" value="ECO:0007669"/>
    <property type="project" value="InterPro"/>
</dbReference>
<evidence type="ECO:0000259" key="2">
    <source>
        <dbReference type="Pfam" id="PF13476"/>
    </source>
</evidence>
<dbReference type="InterPro" id="IPR038729">
    <property type="entry name" value="Rad50/SbcC_AAA"/>
</dbReference>
<feature type="coiled-coil region" evidence="1">
    <location>
        <begin position="182"/>
        <end position="209"/>
    </location>
</feature>
<protein>
    <recommendedName>
        <fullName evidence="2">Rad50/SbcC-type AAA domain-containing protein</fullName>
    </recommendedName>
</protein>
<organism evidence="3">
    <name type="scientific">marine sediment metagenome</name>
    <dbReference type="NCBI Taxonomy" id="412755"/>
    <lineage>
        <taxon>unclassified sequences</taxon>
        <taxon>metagenomes</taxon>
        <taxon>ecological metagenomes</taxon>
    </lineage>
</organism>
<name>A0A0F9UL55_9ZZZZ</name>